<dbReference type="EMBL" id="UPHP01000104">
    <property type="protein sequence ID" value="VBA41124.1"/>
    <property type="molecule type" value="Genomic_DNA"/>
</dbReference>
<keyword evidence="2" id="KW-0812">Transmembrane</keyword>
<evidence type="ECO:0008006" key="5">
    <source>
        <dbReference type="Google" id="ProtNLM"/>
    </source>
</evidence>
<sequence length="127" mass="14484">MSTTRPRKPALIALAIVAACGCLALGWWQWTRFQSVSGSFQNLGYALQWPMFAWFCLYAYRKFVRYEEAPPEPANTMTEIPAGLLPERPRPAPQPTDDPVLQEYNAYLAELAQHDAERQNRNTHDDA</sequence>
<dbReference type="RefSeq" id="WP_122443911.1">
    <property type="nucleotide sequence ID" value="NZ_UPHP01000104.1"/>
</dbReference>
<feature type="transmembrane region" description="Helical" evidence="2">
    <location>
        <begin position="42"/>
        <end position="60"/>
    </location>
</feature>
<evidence type="ECO:0000313" key="4">
    <source>
        <dbReference type="Proteomes" id="UP000273307"/>
    </source>
</evidence>
<organism evidence="3 4">
    <name type="scientific">Mycobacterium attenuatum</name>
    <dbReference type="NCBI Taxonomy" id="2341086"/>
    <lineage>
        <taxon>Bacteria</taxon>
        <taxon>Bacillati</taxon>
        <taxon>Actinomycetota</taxon>
        <taxon>Actinomycetes</taxon>
        <taxon>Mycobacteriales</taxon>
        <taxon>Mycobacteriaceae</taxon>
        <taxon>Mycobacterium</taxon>
    </lineage>
</organism>
<feature type="region of interest" description="Disordered" evidence="1">
    <location>
        <begin position="72"/>
        <end position="99"/>
    </location>
</feature>
<name>A0A498Q8F0_9MYCO</name>
<evidence type="ECO:0000313" key="3">
    <source>
        <dbReference type="EMBL" id="VBA41124.1"/>
    </source>
</evidence>
<dbReference type="OrthoDB" id="5187941at2"/>
<keyword evidence="2" id="KW-1133">Transmembrane helix</keyword>
<feature type="transmembrane region" description="Helical" evidence="2">
    <location>
        <begin position="12"/>
        <end position="30"/>
    </location>
</feature>
<reference evidence="3 4" key="1">
    <citation type="submission" date="2018-09" db="EMBL/GenBank/DDBJ databases">
        <authorList>
            <person name="Tagini F."/>
        </authorList>
    </citation>
    <scope>NUCLEOTIDE SEQUENCE [LARGE SCALE GENOMIC DNA]</scope>
    <source>
        <strain evidence="3 4">MK136</strain>
    </source>
</reference>
<proteinExistence type="predicted"/>
<evidence type="ECO:0000256" key="2">
    <source>
        <dbReference type="SAM" id="Phobius"/>
    </source>
</evidence>
<evidence type="ECO:0000256" key="1">
    <source>
        <dbReference type="SAM" id="MobiDB-lite"/>
    </source>
</evidence>
<protein>
    <recommendedName>
        <fullName evidence="5">Lipoprotein LprD</fullName>
    </recommendedName>
</protein>
<gene>
    <name evidence="3" type="ORF">LAUMK136_03871</name>
</gene>
<accession>A0A498Q8F0</accession>
<keyword evidence="4" id="KW-1185">Reference proteome</keyword>
<keyword evidence="2" id="KW-0472">Membrane</keyword>
<dbReference type="PROSITE" id="PS51257">
    <property type="entry name" value="PROKAR_LIPOPROTEIN"/>
    <property type="match status" value="1"/>
</dbReference>
<dbReference type="Proteomes" id="UP000273307">
    <property type="component" value="Unassembled WGS sequence"/>
</dbReference>
<dbReference type="AlphaFoldDB" id="A0A498Q8F0"/>